<evidence type="ECO:0000313" key="4">
    <source>
        <dbReference type="Proteomes" id="UP000018936"/>
    </source>
</evidence>
<proteinExistence type="inferred from homology"/>
<keyword evidence="4" id="KW-1185">Reference proteome</keyword>
<sequence>MSGNAGVNVEIFWALRQPKMVHQPNPSKMASRWDLCSFSCPPTSVTIQPPPFTVTVPGPSLFCPDQPLCIDQYNPCVPQCLSYNRPRPLILASTSSQKTVLRSFNGIFLLWQNQIHTSSSTMSCGRMPCYSSCPPVTVTVQPPPFTLSIPGPSLYCPDQPLCIDQCNPCVPPPPLCPPITRRSYASSVVSSPSLPQKSLPRSQSYLSSSSLSPAKMASGWNCYTSCPPMMVTIQPPVYTLNIPGPSLYCADQSVCVEQCNPCAAIPSSGIINHGGYGLLPANVASDFSCSTSLQHPKMAANRSMWNECYAQCPASTVTIQPPPFVLTIPGPALYCPDQPLGIEQHNPCALPMPRGGSNLTSFYSRALPSTNFSSSTYRSSY</sequence>
<dbReference type="Pfam" id="PF02422">
    <property type="entry name" value="Keratin"/>
    <property type="match status" value="1"/>
</dbReference>
<evidence type="ECO:0000256" key="2">
    <source>
        <dbReference type="ARBA" id="ARBA00022744"/>
    </source>
</evidence>
<dbReference type="PANTHER" id="PTHR31203:SF1">
    <property type="entry name" value="BETA-KERATIN-RELATED PROTEIN-RELATED"/>
    <property type="match status" value="1"/>
</dbReference>
<dbReference type="AlphaFoldDB" id="V8NMQ8"/>
<dbReference type="GO" id="GO:0005200">
    <property type="term" value="F:structural constituent of cytoskeleton"/>
    <property type="evidence" value="ECO:0007669"/>
    <property type="project" value="InterPro"/>
</dbReference>
<organism evidence="3 4">
    <name type="scientific">Ophiophagus hannah</name>
    <name type="common">King cobra</name>
    <name type="synonym">Naja hannah</name>
    <dbReference type="NCBI Taxonomy" id="8665"/>
    <lineage>
        <taxon>Eukaryota</taxon>
        <taxon>Metazoa</taxon>
        <taxon>Chordata</taxon>
        <taxon>Craniata</taxon>
        <taxon>Vertebrata</taxon>
        <taxon>Euteleostomi</taxon>
        <taxon>Lepidosauria</taxon>
        <taxon>Squamata</taxon>
        <taxon>Bifurcata</taxon>
        <taxon>Unidentata</taxon>
        <taxon>Episquamata</taxon>
        <taxon>Toxicofera</taxon>
        <taxon>Serpentes</taxon>
        <taxon>Colubroidea</taxon>
        <taxon>Elapidae</taxon>
        <taxon>Elapinae</taxon>
        <taxon>Ophiophagus</taxon>
    </lineage>
</organism>
<comment type="similarity">
    <text evidence="1">Belongs to the avian keratin family.</text>
</comment>
<keyword evidence="2" id="KW-0416">Keratin</keyword>
<feature type="non-terminal residue" evidence="3">
    <location>
        <position position="1"/>
    </location>
</feature>
<protein>
    <submittedName>
        <fullName evidence="3">Keratin-associated protein 12-2</fullName>
    </submittedName>
</protein>
<dbReference type="Proteomes" id="UP000018936">
    <property type="component" value="Unassembled WGS sequence"/>
</dbReference>
<comment type="caution">
    <text evidence="3">The sequence shown here is derived from an EMBL/GenBank/DDBJ whole genome shotgun (WGS) entry which is preliminary data.</text>
</comment>
<gene>
    <name evidence="3" type="primary">KRTAP12-2</name>
    <name evidence="3" type="ORF">L345_11417</name>
</gene>
<evidence type="ECO:0000313" key="3">
    <source>
        <dbReference type="EMBL" id="ETE62822.1"/>
    </source>
</evidence>
<dbReference type="PANTHER" id="PTHR31203">
    <property type="entry name" value="BETA-KERATIN-RELATED PROTEIN-RELATED"/>
    <property type="match status" value="1"/>
</dbReference>
<evidence type="ECO:0000256" key="1">
    <source>
        <dbReference type="ARBA" id="ARBA00008702"/>
    </source>
</evidence>
<dbReference type="OrthoDB" id="9048459at2759"/>
<dbReference type="GO" id="GO:0005882">
    <property type="term" value="C:intermediate filament"/>
    <property type="evidence" value="ECO:0007669"/>
    <property type="project" value="UniProtKB-KW"/>
</dbReference>
<accession>V8NMQ8</accession>
<dbReference type="EMBL" id="AZIM01003044">
    <property type="protein sequence ID" value="ETE62822.1"/>
    <property type="molecule type" value="Genomic_DNA"/>
</dbReference>
<reference evidence="3 4" key="1">
    <citation type="journal article" date="2013" name="Proc. Natl. Acad. Sci. U.S.A.">
        <title>The king cobra genome reveals dynamic gene evolution and adaptation in the snake venom system.</title>
        <authorList>
            <person name="Vonk F.J."/>
            <person name="Casewell N.R."/>
            <person name="Henkel C.V."/>
            <person name="Heimberg A.M."/>
            <person name="Jansen H.J."/>
            <person name="McCleary R.J."/>
            <person name="Kerkkamp H.M."/>
            <person name="Vos R.A."/>
            <person name="Guerreiro I."/>
            <person name="Calvete J.J."/>
            <person name="Wuster W."/>
            <person name="Woods A.E."/>
            <person name="Logan J.M."/>
            <person name="Harrison R.A."/>
            <person name="Castoe T.A."/>
            <person name="de Koning A.P."/>
            <person name="Pollock D.D."/>
            <person name="Yandell M."/>
            <person name="Calderon D."/>
            <person name="Renjifo C."/>
            <person name="Currier R.B."/>
            <person name="Salgado D."/>
            <person name="Pla D."/>
            <person name="Sanz L."/>
            <person name="Hyder A.S."/>
            <person name="Ribeiro J.M."/>
            <person name="Arntzen J.W."/>
            <person name="van den Thillart G.E."/>
            <person name="Boetzer M."/>
            <person name="Pirovano W."/>
            <person name="Dirks R.P."/>
            <person name="Spaink H.P."/>
            <person name="Duboule D."/>
            <person name="McGlinn E."/>
            <person name="Kini R.M."/>
            <person name="Richardson M.K."/>
        </authorList>
    </citation>
    <scope>NUCLEOTIDE SEQUENCE</scope>
    <source>
        <tissue evidence="3">Blood</tissue>
    </source>
</reference>
<name>V8NMQ8_OPHHA</name>
<dbReference type="InterPro" id="IPR003461">
    <property type="entry name" value="Keratin"/>
</dbReference>